<organism evidence="5 6">
    <name type="scientific">Sapientia aquatica</name>
    <dbReference type="NCBI Taxonomy" id="1549640"/>
    <lineage>
        <taxon>Bacteria</taxon>
        <taxon>Pseudomonadati</taxon>
        <taxon>Pseudomonadota</taxon>
        <taxon>Betaproteobacteria</taxon>
        <taxon>Burkholderiales</taxon>
        <taxon>Oxalobacteraceae</taxon>
        <taxon>Sapientia</taxon>
    </lineage>
</organism>
<dbReference type="InterPro" id="IPR052906">
    <property type="entry name" value="Type_IV_Methyl-Rstrct_Enzyme"/>
</dbReference>
<accession>A0A4R5VQ71</accession>
<evidence type="ECO:0000256" key="1">
    <source>
        <dbReference type="SAM" id="MobiDB-lite"/>
    </source>
</evidence>
<dbReference type="GO" id="GO:0003677">
    <property type="term" value="F:DNA binding"/>
    <property type="evidence" value="ECO:0007669"/>
    <property type="project" value="InterPro"/>
</dbReference>
<dbReference type="Pfam" id="PF01396">
    <property type="entry name" value="Zn_ribbon_Top1"/>
    <property type="match status" value="1"/>
</dbReference>
<comment type="caution">
    <text evidence="5">The sequence shown here is derived from an EMBL/GenBank/DDBJ whole genome shotgun (WGS) entry which is preliminary data.</text>
</comment>
<keyword evidence="6" id="KW-1185">Reference proteome</keyword>
<proteinExistence type="predicted"/>
<dbReference type="GO" id="GO:0009307">
    <property type="term" value="P:DNA restriction-modification system"/>
    <property type="evidence" value="ECO:0007669"/>
    <property type="project" value="InterPro"/>
</dbReference>
<dbReference type="SUPFAM" id="SSF52980">
    <property type="entry name" value="Restriction endonuclease-like"/>
    <property type="match status" value="1"/>
</dbReference>
<dbReference type="InterPro" id="IPR011856">
    <property type="entry name" value="tRNA_endonuc-like_dom_sf"/>
</dbReference>
<dbReference type="PANTHER" id="PTHR30015:SF7">
    <property type="entry name" value="TYPE IV METHYL-DIRECTED RESTRICTION ENZYME ECOKMRR"/>
    <property type="match status" value="1"/>
</dbReference>
<dbReference type="AlphaFoldDB" id="A0A4R5VQ71"/>
<sequence length="313" mass="35053">MAKRRKQKGLIHAAFALPWWVSVVFGCAGFFIFNWILPSFFVRNQFLFPLAPYLHSVALGVLVFFGILATLGFIGAKLRVDKSESTSRLTTPNTPRKHQDSSNSSDQVRPIVQPHITDSNQISNPVRAWNLAGLRALEWKRFELLTAKYYELLGFKSETIRCGADGGIDVKLFKGDLTQPIAIVQCKAWNTPSVGVKELRELLGVMTHAKVKRGIFITTATYTKDAIAFGATNPIQLLDGNSFLEKITALSEQQQIELLQFAFEGDYSTPTCASCGIKMVRRDSKRGAFWGCVNYPRCRSKFPLSHQDRTVTI</sequence>
<dbReference type="GO" id="GO:0006265">
    <property type="term" value="P:DNA topological change"/>
    <property type="evidence" value="ECO:0007669"/>
    <property type="project" value="InterPro"/>
</dbReference>
<dbReference type="EMBL" id="SMYL01000015">
    <property type="protein sequence ID" value="TDK60655.1"/>
    <property type="molecule type" value="Genomic_DNA"/>
</dbReference>
<dbReference type="Gene3D" id="3.40.1350.10">
    <property type="match status" value="1"/>
</dbReference>
<evidence type="ECO:0000259" key="3">
    <source>
        <dbReference type="Pfam" id="PF01396"/>
    </source>
</evidence>
<dbReference type="SUPFAM" id="SSF57783">
    <property type="entry name" value="Zinc beta-ribbon"/>
    <property type="match status" value="1"/>
</dbReference>
<dbReference type="PROSITE" id="PS51257">
    <property type="entry name" value="PROKAR_LIPOPROTEIN"/>
    <property type="match status" value="1"/>
</dbReference>
<dbReference type="Proteomes" id="UP000294829">
    <property type="component" value="Unassembled WGS sequence"/>
</dbReference>
<evidence type="ECO:0000313" key="5">
    <source>
        <dbReference type="EMBL" id="TDK60655.1"/>
    </source>
</evidence>
<evidence type="ECO:0000256" key="2">
    <source>
        <dbReference type="SAM" id="Phobius"/>
    </source>
</evidence>
<dbReference type="GO" id="GO:0015666">
    <property type="term" value="F:restriction endodeoxyribonuclease activity"/>
    <property type="evidence" value="ECO:0007669"/>
    <property type="project" value="TreeGrafter"/>
</dbReference>
<name>A0A4R5VQ71_9BURK</name>
<feature type="domain" description="DNA topoisomerase type IA zn finger" evidence="3">
    <location>
        <begin position="271"/>
        <end position="304"/>
    </location>
</feature>
<feature type="transmembrane region" description="Helical" evidence="2">
    <location>
        <begin position="12"/>
        <end position="37"/>
    </location>
</feature>
<keyword evidence="5" id="KW-0413">Isomerase</keyword>
<feature type="domain" description="Restriction endonuclease type IV Mrr" evidence="4">
    <location>
        <begin position="134"/>
        <end position="245"/>
    </location>
</feature>
<dbReference type="InterPro" id="IPR011335">
    <property type="entry name" value="Restrct_endonuc-II-like"/>
</dbReference>
<evidence type="ECO:0000259" key="4">
    <source>
        <dbReference type="Pfam" id="PF04471"/>
    </source>
</evidence>
<evidence type="ECO:0000313" key="6">
    <source>
        <dbReference type="Proteomes" id="UP000294829"/>
    </source>
</evidence>
<feature type="region of interest" description="Disordered" evidence="1">
    <location>
        <begin position="85"/>
        <end position="107"/>
    </location>
</feature>
<dbReference type="Gene3D" id="3.30.65.10">
    <property type="entry name" value="Bacterial Topoisomerase I, domain 1"/>
    <property type="match status" value="1"/>
</dbReference>
<keyword evidence="2" id="KW-1133">Transmembrane helix</keyword>
<dbReference type="Pfam" id="PF04471">
    <property type="entry name" value="Mrr_cat"/>
    <property type="match status" value="1"/>
</dbReference>
<dbReference type="GO" id="GO:0005694">
    <property type="term" value="C:chromosome"/>
    <property type="evidence" value="ECO:0007669"/>
    <property type="project" value="InterPro"/>
</dbReference>
<dbReference type="GO" id="GO:0003916">
    <property type="term" value="F:DNA topoisomerase activity"/>
    <property type="evidence" value="ECO:0007669"/>
    <property type="project" value="InterPro"/>
</dbReference>
<dbReference type="OrthoDB" id="5782056at2"/>
<gene>
    <name evidence="5" type="ORF">E2I14_17875</name>
</gene>
<dbReference type="InterPro" id="IPR007560">
    <property type="entry name" value="Restrct_endonuc_IV_Mrr"/>
</dbReference>
<feature type="transmembrane region" description="Helical" evidence="2">
    <location>
        <begin position="57"/>
        <end position="78"/>
    </location>
</feature>
<reference evidence="5 6" key="1">
    <citation type="submission" date="2019-03" db="EMBL/GenBank/DDBJ databases">
        <title>Sapientia aquatica gen. nov., sp. nov., isolated from a crater lake.</title>
        <authorList>
            <person name="Felfoldi T."/>
            <person name="Szabo A."/>
            <person name="Toth E."/>
            <person name="Schumann P."/>
            <person name="Keki Z."/>
            <person name="Marialigeti K."/>
            <person name="Mathe I."/>
        </authorList>
    </citation>
    <scope>NUCLEOTIDE SEQUENCE [LARGE SCALE GENOMIC DNA]</scope>
    <source>
        <strain evidence="5 6">SA-152</strain>
    </source>
</reference>
<keyword evidence="2" id="KW-0812">Transmembrane</keyword>
<dbReference type="InterPro" id="IPR013498">
    <property type="entry name" value="Topo_IA_Znf"/>
</dbReference>
<dbReference type="PANTHER" id="PTHR30015">
    <property type="entry name" value="MRR RESTRICTION SYSTEM PROTEIN"/>
    <property type="match status" value="1"/>
</dbReference>
<keyword evidence="2" id="KW-0472">Membrane</keyword>
<protein>
    <submittedName>
        <fullName evidence="5">DNA topoisomerase</fullName>
    </submittedName>
</protein>